<reference evidence="2" key="1">
    <citation type="submission" date="2018-11" db="EMBL/GenBank/DDBJ databases">
        <title>Complete genome sequence of Paenibacillus sp. ML311-T8.</title>
        <authorList>
            <person name="Nam Y.-D."/>
            <person name="Kang J."/>
            <person name="Chung W.-H."/>
            <person name="Park Y.S."/>
        </authorList>
    </citation>
    <scope>NUCLEOTIDE SEQUENCE [LARGE SCALE GENOMIC DNA]</scope>
    <source>
        <strain evidence="2">ML311-T8</strain>
    </source>
</reference>
<keyword evidence="2" id="KW-1185">Reference proteome</keyword>
<dbReference type="RefSeq" id="WP_155699238.1">
    <property type="nucleotide sequence ID" value="NZ_CP034235.1"/>
</dbReference>
<gene>
    <name evidence="1" type="ORF">EHS13_04610</name>
</gene>
<dbReference type="EMBL" id="CP034235">
    <property type="protein sequence ID" value="QGQ94238.1"/>
    <property type="molecule type" value="Genomic_DNA"/>
</dbReference>
<protein>
    <recommendedName>
        <fullName evidence="3">Gfo/Idh/MocA-like oxidoreductase C-terminal domain-containing protein</fullName>
    </recommendedName>
</protein>
<organism evidence="1 2">
    <name type="scientific">Paenibacillus psychroresistens</name>
    <dbReference type="NCBI Taxonomy" id="1778678"/>
    <lineage>
        <taxon>Bacteria</taxon>
        <taxon>Bacillati</taxon>
        <taxon>Bacillota</taxon>
        <taxon>Bacilli</taxon>
        <taxon>Bacillales</taxon>
        <taxon>Paenibacillaceae</taxon>
        <taxon>Paenibacillus</taxon>
    </lineage>
</organism>
<dbReference type="OrthoDB" id="2514745at2"/>
<proteinExistence type="predicted"/>
<dbReference type="KEGG" id="ppsc:EHS13_04610"/>
<dbReference type="AlphaFoldDB" id="A0A6B8RFN5"/>
<evidence type="ECO:0000313" key="1">
    <source>
        <dbReference type="EMBL" id="QGQ94238.1"/>
    </source>
</evidence>
<dbReference type="Proteomes" id="UP000426246">
    <property type="component" value="Chromosome"/>
</dbReference>
<evidence type="ECO:0008006" key="3">
    <source>
        <dbReference type="Google" id="ProtNLM"/>
    </source>
</evidence>
<evidence type="ECO:0000313" key="2">
    <source>
        <dbReference type="Proteomes" id="UP000426246"/>
    </source>
</evidence>
<accession>A0A6B8RFN5</accession>
<name>A0A6B8RFN5_9BACL</name>
<sequence>MQARGSLVAASCTSRFRFLESRLVITFHMLPGENKEILFHQADSEKGVITSRVWSGSESWDTLHSGLMSDFASAIIEDRPPMGTLEEAYLA</sequence>